<name>A0ABR1YAL6_9PEZI</name>
<proteinExistence type="predicted"/>
<evidence type="ECO:0000313" key="2">
    <source>
        <dbReference type="Proteomes" id="UP001492380"/>
    </source>
</evidence>
<gene>
    <name evidence="1" type="ORF">HDK90DRAFT_545107</name>
</gene>
<protein>
    <submittedName>
        <fullName evidence="1">Uncharacterized protein</fullName>
    </submittedName>
</protein>
<sequence length="220" mass="24485">MSKSMAWMRGARTQGIRFWECVSLVPHQYSRIATPAANTITISTQLQLSSQASPPSPRPAIQGSALLLAFSVSPTDVGALYLRNPPSYAQVRGLERIGVVLNPRPNINNRETAMINLVKVARPTTMLMHLLGPEHDYSDNHGRQTYNYAHAPACGSFNPVATPYAPPTWMQSAPPVNHYMPYQYGYGQPGPYLRNMEAAMNYLIYAMVYMLQAERLLAGW</sequence>
<accession>A0ABR1YAL6</accession>
<reference evidence="1 2" key="1">
    <citation type="submission" date="2024-04" db="EMBL/GenBank/DDBJ databases">
        <title>Phyllosticta paracitricarpa is synonymous to the EU quarantine fungus P. citricarpa based on phylogenomic analyses.</title>
        <authorList>
            <consortium name="Lawrence Berkeley National Laboratory"/>
            <person name="Van Ingen-Buijs V.A."/>
            <person name="Van Westerhoven A.C."/>
            <person name="Haridas S."/>
            <person name="Skiadas P."/>
            <person name="Martin F."/>
            <person name="Groenewald J.Z."/>
            <person name="Crous P.W."/>
            <person name="Seidl M.F."/>
        </authorList>
    </citation>
    <scope>NUCLEOTIDE SEQUENCE [LARGE SCALE GENOMIC DNA]</scope>
    <source>
        <strain evidence="1 2">CBS 123374</strain>
    </source>
</reference>
<keyword evidence="2" id="KW-1185">Reference proteome</keyword>
<comment type="caution">
    <text evidence="1">The sequence shown here is derived from an EMBL/GenBank/DDBJ whole genome shotgun (WGS) entry which is preliminary data.</text>
</comment>
<dbReference type="Proteomes" id="UP001492380">
    <property type="component" value="Unassembled WGS sequence"/>
</dbReference>
<organism evidence="1 2">
    <name type="scientific">Phyllosticta capitalensis</name>
    <dbReference type="NCBI Taxonomy" id="121624"/>
    <lineage>
        <taxon>Eukaryota</taxon>
        <taxon>Fungi</taxon>
        <taxon>Dikarya</taxon>
        <taxon>Ascomycota</taxon>
        <taxon>Pezizomycotina</taxon>
        <taxon>Dothideomycetes</taxon>
        <taxon>Dothideomycetes incertae sedis</taxon>
        <taxon>Botryosphaeriales</taxon>
        <taxon>Phyllostictaceae</taxon>
        <taxon>Phyllosticta</taxon>
    </lineage>
</organism>
<evidence type="ECO:0000313" key="1">
    <source>
        <dbReference type="EMBL" id="KAK8222693.1"/>
    </source>
</evidence>
<dbReference type="EMBL" id="JBBWRZ010000015">
    <property type="protein sequence ID" value="KAK8222693.1"/>
    <property type="molecule type" value="Genomic_DNA"/>
</dbReference>